<comment type="caution">
    <text evidence="2">The sequence shown here is derived from an EMBL/GenBank/DDBJ whole genome shotgun (WGS) entry which is preliminary data.</text>
</comment>
<organism evidence="2 3">
    <name type="scientific">Parasediminibacterium paludis</name>
    <dbReference type="NCBI Taxonomy" id="908966"/>
    <lineage>
        <taxon>Bacteria</taxon>
        <taxon>Pseudomonadati</taxon>
        <taxon>Bacteroidota</taxon>
        <taxon>Chitinophagia</taxon>
        <taxon>Chitinophagales</taxon>
        <taxon>Chitinophagaceae</taxon>
        <taxon>Parasediminibacterium</taxon>
    </lineage>
</organism>
<proteinExistence type="predicted"/>
<name>A0ABV8PYK3_9BACT</name>
<dbReference type="InterPro" id="IPR018551">
    <property type="entry name" value="DUF2007"/>
</dbReference>
<keyword evidence="3" id="KW-1185">Reference proteome</keyword>
<reference evidence="3" key="1">
    <citation type="journal article" date="2019" name="Int. J. Syst. Evol. Microbiol.">
        <title>The Global Catalogue of Microorganisms (GCM) 10K type strain sequencing project: providing services to taxonomists for standard genome sequencing and annotation.</title>
        <authorList>
            <consortium name="The Broad Institute Genomics Platform"/>
            <consortium name="The Broad Institute Genome Sequencing Center for Infectious Disease"/>
            <person name="Wu L."/>
            <person name="Ma J."/>
        </authorList>
    </citation>
    <scope>NUCLEOTIDE SEQUENCE [LARGE SCALE GENOMIC DNA]</scope>
    <source>
        <strain evidence="3">CECT 8010</strain>
    </source>
</reference>
<evidence type="ECO:0000313" key="3">
    <source>
        <dbReference type="Proteomes" id="UP001595906"/>
    </source>
</evidence>
<dbReference type="EMBL" id="JBHSDC010000019">
    <property type="protein sequence ID" value="MFC4232208.1"/>
    <property type="molecule type" value="Genomic_DNA"/>
</dbReference>
<sequence>MQQWYLLYKTRNYAEANIIQGMLAENQIPVQLLNKQDSSYLNFGDIEILVPMGLKDVAQSLLDKALLN</sequence>
<accession>A0ABV8PYK3</accession>
<dbReference type="Proteomes" id="UP001595906">
    <property type="component" value="Unassembled WGS sequence"/>
</dbReference>
<dbReference type="RefSeq" id="WP_379013974.1">
    <property type="nucleotide sequence ID" value="NZ_JBHSDC010000019.1"/>
</dbReference>
<dbReference type="Pfam" id="PF09413">
    <property type="entry name" value="DUF2007"/>
    <property type="match status" value="1"/>
</dbReference>
<protein>
    <submittedName>
        <fullName evidence="2">Signal transducing protein</fullName>
    </submittedName>
</protein>
<gene>
    <name evidence="2" type="ORF">ACFOW1_09920</name>
</gene>
<evidence type="ECO:0000259" key="1">
    <source>
        <dbReference type="Pfam" id="PF09413"/>
    </source>
</evidence>
<feature type="domain" description="DUF2007" evidence="1">
    <location>
        <begin position="5"/>
        <end position="62"/>
    </location>
</feature>
<evidence type="ECO:0000313" key="2">
    <source>
        <dbReference type="EMBL" id="MFC4232208.1"/>
    </source>
</evidence>